<keyword evidence="3" id="KW-1185">Reference proteome</keyword>
<organism evidence="2 3">
    <name type="scientific">Shewanella marisflavi</name>
    <dbReference type="NCBI Taxonomy" id="260364"/>
    <lineage>
        <taxon>Bacteria</taxon>
        <taxon>Pseudomonadati</taxon>
        <taxon>Pseudomonadota</taxon>
        <taxon>Gammaproteobacteria</taxon>
        <taxon>Alteromonadales</taxon>
        <taxon>Shewanellaceae</taxon>
        <taxon>Shewanella</taxon>
    </lineage>
</organism>
<dbReference type="Proteomes" id="UP000318758">
    <property type="component" value="Chromosome"/>
</dbReference>
<sequence length="237" mass="27843">MRRLEIHWFVTPRKIRRFKVAGIWRLSNHWFVTRLNIIYGASMKYVCKKSSFKYGDCIIEIPNGSLGWCRDIMFSALNQIEALLSVTSRVFIIRFDSHVSGYSQDNAQISIFRRRLIKSLRRRYPDLLFGYIWVREQEKAKQQHYHFAFIVDAERVPSASVVLDAAIKAWERLTGIHPHVPKHPYYIVKRGDEQSFIEAAGRISYLAKSRGKGYRPDQTKDYGTSRFKMKAANDSRF</sequence>
<evidence type="ECO:0000313" key="3">
    <source>
        <dbReference type="Proteomes" id="UP000318758"/>
    </source>
</evidence>
<dbReference type="InterPro" id="IPR057271">
    <property type="entry name" value="YagK_YfjJ_C"/>
</dbReference>
<proteinExistence type="predicted"/>
<reference evidence="2 3" key="1">
    <citation type="submission" date="2019-06" db="EMBL/GenBank/DDBJ databases">
        <title>Complete genome of Shewanella marisflavi ECSMB14101, a mussel settlement-inducing bacterium isolated from East China Sea.</title>
        <authorList>
            <person name="Yang J."/>
            <person name="Liang X."/>
            <person name="Chang R."/>
            <person name="Peng L."/>
        </authorList>
    </citation>
    <scope>NUCLEOTIDE SEQUENCE [LARGE SCALE GENOMIC DNA]</scope>
    <source>
        <strain evidence="2 3">ECSMB14101</strain>
    </source>
</reference>
<name>A0ABX5WNU4_9GAMM</name>
<accession>A0ABX5WNU4</accession>
<protein>
    <submittedName>
        <fullName evidence="2">Inovirus Gp2 family protein</fullName>
    </submittedName>
</protein>
<gene>
    <name evidence="2" type="ORF">FGA12_12700</name>
</gene>
<evidence type="ECO:0000313" key="2">
    <source>
        <dbReference type="EMBL" id="QDF75934.1"/>
    </source>
</evidence>
<dbReference type="EMBL" id="CP041153">
    <property type="protein sequence ID" value="QDF75934.1"/>
    <property type="molecule type" value="Genomic_DNA"/>
</dbReference>
<feature type="domain" description="YagK/YfjJ C-terminal" evidence="1">
    <location>
        <begin position="88"/>
        <end position="225"/>
    </location>
</feature>
<evidence type="ECO:0000259" key="1">
    <source>
        <dbReference type="Pfam" id="PF11726"/>
    </source>
</evidence>
<dbReference type="Pfam" id="PF11726">
    <property type="entry name" value="YagK_YfjJ_C"/>
    <property type="match status" value="1"/>
</dbReference>